<evidence type="ECO:0000256" key="1">
    <source>
        <dbReference type="ARBA" id="ARBA00022649"/>
    </source>
</evidence>
<accession>D5H6K7</accession>
<evidence type="ECO:0008006" key="5">
    <source>
        <dbReference type="Google" id="ProtNLM"/>
    </source>
</evidence>
<dbReference type="KEGG" id="srm:SRM_00741"/>
<dbReference type="EMBL" id="FP565814">
    <property type="protein sequence ID" value="CBH23662.1"/>
    <property type="molecule type" value="Genomic_DNA"/>
</dbReference>
<dbReference type="Gene3D" id="1.20.5.780">
    <property type="entry name" value="Single helix bin"/>
    <property type="match status" value="1"/>
</dbReference>
<reference evidence="4" key="2">
    <citation type="submission" date="2010-04" db="EMBL/GenBank/DDBJ databases">
        <title>Genome sequence of Salinibacter ruber M8.</title>
        <authorList>
            <consortium name="Genoscope"/>
        </authorList>
    </citation>
    <scope>NUCLEOTIDE SEQUENCE [LARGE SCALE GENOMIC DNA]</scope>
    <source>
        <strain evidence="4">M8</strain>
    </source>
</reference>
<dbReference type="AlphaFoldDB" id="D5H6K7"/>
<organism evidence="3 4">
    <name type="scientific">Salinibacter ruber (strain M8)</name>
    <dbReference type="NCBI Taxonomy" id="761659"/>
    <lineage>
        <taxon>Bacteria</taxon>
        <taxon>Pseudomonadati</taxon>
        <taxon>Rhodothermota</taxon>
        <taxon>Rhodothermia</taxon>
        <taxon>Rhodothermales</taxon>
        <taxon>Salinibacteraceae</taxon>
        <taxon>Salinibacter</taxon>
    </lineage>
</organism>
<protein>
    <recommendedName>
        <fullName evidence="5">DUF1778 domain-containing protein</fullName>
    </recommendedName>
</protein>
<gene>
    <name evidence="3" type="ordered locus">SRM_00741</name>
</gene>
<name>D5H6K7_SALRM</name>
<dbReference type="InterPro" id="IPR010985">
    <property type="entry name" value="Ribbon_hlx_hlx"/>
</dbReference>
<comment type="similarity">
    <text evidence="2">Belongs to the TacA antitoxin family.</text>
</comment>
<proteinExistence type="inferred from homology"/>
<keyword evidence="1" id="KW-1277">Toxin-antitoxin system</keyword>
<reference evidence="3 4" key="1">
    <citation type="journal article" date="2010" name="ISME J.">
        <title>Fine-scale evolution: genomic, phenotypic and ecological differentiation in two coexisting Salinibacter ruber strains.</title>
        <authorList>
            <person name="Pena A."/>
            <person name="Teeling H."/>
            <person name="Huerta-Cepas J."/>
            <person name="Santos F."/>
            <person name="Yarza P."/>
            <person name="Brito-Echeverria J."/>
            <person name="Lucio M."/>
            <person name="Schmitt-Kopplin P."/>
            <person name="Meseguer I."/>
            <person name="Schenowitz C."/>
            <person name="Dossat C."/>
            <person name="Barbe V."/>
            <person name="Dopazo J."/>
            <person name="Rossello-Mora R."/>
            <person name="Schuler M."/>
            <person name="Glockner F.O."/>
            <person name="Amann R."/>
            <person name="Gabaldon T."/>
            <person name="Anton J."/>
        </authorList>
    </citation>
    <scope>NUCLEOTIDE SEQUENCE [LARGE SCALE GENOMIC DNA]</scope>
    <source>
        <strain evidence="3 4">M8</strain>
    </source>
</reference>
<dbReference type="Proteomes" id="UP000000933">
    <property type="component" value="Chromosome"/>
</dbReference>
<dbReference type="HOGENOM" id="CLU_152494_3_3_10"/>
<sequence length="106" mass="12119">MLPCSNLLETSLIAMPAETTKDTSINIRATSETKRQIDRAACLLGTDRTNFILQTVMERALEVIERHKTVTLSDRDRDTFLELLDEETPNEDLRDAARVRRELLSD</sequence>
<evidence type="ECO:0000313" key="3">
    <source>
        <dbReference type="EMBL" id="CBH23662.1"/>
    </source>
</evidence>
<dbReference type="Pfam" id="PF08681">
    <property type="entry name" value="TacA1"/>
    <property type="match status" value="1"/>
</dbReference>
<dbReference type="InterPro" id="IPR014795">
    <property type="entry name" value="TacA_1-like"/>
</dbReference>
<dbReference type="GO" id="GO:0006355">
    <property type="term" value="P:regulation of DNA-templated transcription"/>
    <property type="evidence" value="ECO:0007669"/>
    <property type="project" value="InterPro"/>
</dbReference>
<dbReference type="PANTHER" id="PTHR35401:SF2">
    <property type="entry name" value="ABC-TYPE TRANSPORT SYSTEM"/>
    <property type="match status" value="1"/>
</dbReference>
<evidence type="ECO:0000256" key="2">
    <source>
        <dbReference type="ARBA" id="ARBA00049988"/>
    </source>
</evidence>
<evidence type="ECO:0000313" key="4">
    <source>
        <dbReference type="Proteomes" id="UP000000933"/>
    </source>
</evidence>
<dbReference type="PANTHER" id="PTHR35401">
    <property type="entry name" value="COPG FAMILY HELIX-TURN-HELIX PROTEIN-RELATED-RELATED"/>
    <property type="match status" value="1"/>
</dbReference>
<dbReference type="SUPFAM" id="SSF47598">
    <property type="entry name" value="Ribbon-helix-helix"/>
    <property type="match status" value="1"/>
</dbReference>